<reference evidence="10" key="2">
    <citation type="journal article" date="2017" name="Nat. Plants">
        <title>The Aegilops tauschii genome reveals multiple impacts of transposons.</title>
        <authorList>
            <person name="Zhao G."/>
            <person name="Zou C."/>
            <person name="Li K."/>
            <person name="Wang K."/>
            <person name="Li T."/>
            <person name="Gao L."/>
            <person name="Zhang X."/>
            <person name="Wang H."/>
            <person name="Yang Z."/>
            <person name="Liu X."/>
            <person name="Jiang W."/>
            <person name="Mao L."/>
            <person name="Kong X."/>
            <person name="Jiao Y."/>
            <person name="Jia J."/>
        </authorList>
    </citation>
    <scope>NUCLEOTIDE SEQUENCE [LARGE SCALE GENOMIC DNA]</scope>
    <source>
        <strain evidence="10">cv. AL8/78</strain>
    </source>
</reference>
<evidence type="ECO:0000256" key="7">
    <source>
        <dbReference type="SAM" id="MobiDB-lite"/>
    </source>
</evidence>
<evidence type="ECO:0000313" key="9">
    <source>
        <dbReference type="EnsemblPlants" id="AET7Gv20928100.9"/>
    </source>
</evidence>
<dbReference type="GO" id="GO:0050660">
    <property type="term" value="F:flavin adenine dinucleotide binding"/>
    <property type="evidence" value="ECO:0007669"/>
    <property type="project" value="UniProtKB-ARBA"/>
</dbReference>
<organism evidence="9 10">
    <name type="scientific">Aegilops tauschii subsp. strangulata</name>
    <name type="common">Goatgrass</name>
    <dbReference type="NCBI Taxonomy" id="200361"/>
    <lineage>
        <taxon>Eukaryota</taxon>
        <taxon>Viridiplantae</taxon>
        <taxon>Streptophyta</taxon>
        <taxon>Embryophyta</taxon>
        <taxon>Tracheophyta</taxon>
        <taxon>Spermatophyta</taxon>
        <taxon>Magnoliopsida</taxon>
        <taxon>Liliopsida</taxon>
        <taxon>Poales</taxon>
        <taxon>Poaceae</taxon>
        <taxon>BOP clade</taxon>
        <taxon>Pooideae</taxon>
        <taxon>Triticodae</taxon>
        <taxon>Triticeae</taxon>
        <taxon>Triticinae</taxon>
        <taxon>Aegilops</taxon>
    </lineage>
</organism>
<dbReference type="Proteomes" id="UP000015105">
    <property type="component" value="Chromosome 7D"/>
</dbReference>
<dbReference type="EnsemblPlants" id="AET7Gv20928100.9">
    <property type="protein sequence ID" value="AET7Gv20928100.9"/>
    <property type="gene ID" value="AET7Gv20928100"/>
</dbReference>
<sequence>DEVLVRHCYSGTSADSRTACLPRRRRQRPQGHHSRRRHVRDLGGEAAVGRRGEGPADPGGDGPRGRADAQAQLWRAQRGDRRQLGGGPQRGQGEPHLAHGQRQPQAPQLLLRLRRRRRGGLYDEEFVQKRMDRGDEVEELGGKLAAEMDPSGRDDISILAMQRLFNHQPNGPATPVDMVLDYFRYDYEFAEPPRVTSLQGTEPTATFADFGDDANFVADQRGFETLIYHIAGQYLRSDKSGNIVDPRVKLNKVVREISYDQRGVVVTTEDNSAYSADYVIVSASIGVLQSDLIQFKPQLPAWKILAIYRFDMGVYTKIFLKFPRKFWPTGPGKQFFVYASSRRGYYGMWQSFEQEYPGANVLMVTVTDVESRRIEQQPDNVTMAEAVGVLRNMFPDRDVPDATDIYVPRWWSNRFFKGSYSNWPVGVNRYEYDQLRAPVGGRVYFTGEHTSEHYNGYVHGAYLAGIDSADILMNKVLNNVEFKVRPKYDEEQK</sequence>
<comment type="cofactor">
    <cofactor evidence="1">
        <name>FAD</name>
        <dbReference type="ChEBI" id="CHEBI:57692"/>
    </cofactor>
</comment>
<dbReference type="PANTHER" id="PTHR10742:SF357">
    <property type="entry name" value="AMINE OXIDASE DOMAIN-CONTAINING PROTEIN"/>
    <property type="match status" value="1"/>
</dbReference>
<dbReference type="InterPro" id="IPR050281">
    <property type="entry name" value="Flavin_monoamine_oxidase"/>
</dbReference>
<keyword evidence="10" id="KW-1185">Reference proteome</keyword>
<reference evidence="9" key="4">
    <citation type="submission" date="2019-03" db="UniProtKB">
        <authorList>
            <consortium name="EnsemblPlants"/>
        </authorList>
    </citation>
    <scope>IDENTIFICATION</scope>
</reference>
<reference evidence="9" key="3">
    <citation type="journal article" date="2017" name="Nature">
        <title>Genome sequence of the progenitor of the wheat D genome Aegilops tauschii.</title>
        <authorList>
            <person name="Luo M.C."/>
            <person name="Gu Y.Q."/>
            <person name="Puiu D."/>
            <person name="Wang H."/>
            <person name="Twardziok S.O."/>
            <person name="Deal K.R."/>
            <person name="Huo N."/>
            <person name="Zhu T."/>
            <person name="Wang L."/>
            <person name="Wang Y."/>
            <person name="McGuire P.E."/>
            <person name="Liu S."/>
            <person name="Long H."/>
            <person name="Ramasamy R.K."/>
            <person name="Rodriguez J.C."/>
            <person name="Van S.L."/>
            <person name="Yuan L."/>
            <person name="Wang Z."/>
            <person name="Xia Z."/>
            <person name="Xiao L."/>
            <person name="Anderson O.D."/>
            <person name="Ouyang S."/>
            <person name="Liang Y."/>
            <person name="Zimin A.V."/>
            <person name="Pertea G."/>
            <person name="Qi P."/>
            <person name="Bennetzen J.L."/>
            <person name="Dai X."/>
            <person name="Dawson M.W."/>
            <person name="Muller H.G."/>
            <person name="Kugler K."/>
            <person name="Rivarola-Duarte L."/>
            <person name="Spannagl M."/>
            <person name="Mayer K.F.X."/>
            <person name="Lu F.H."/>
            <person name="Bevan M.W."/>
            <person name="Leroy P."/>
            <person name="Li P."/>
            <person name="You F.M."/>
            <person name="Sun Q."/>
            <person name="Liu Z."/>
            <person name="Lyons E."/>
            <person name="Wicker T."/>
            <person name="Salzberg S.L."/>
            <person name="Devos K.M."/>
            <person name="Dvorak J."/>
        </authorList>
    </citation>
    <scope>NUCLEOTIDE SEQUENCE [LARGE SCALE GENOMIC DNA]</scope>
    <source>
        <strain evidence="9">cv. AL8/78</strain>
    </source>
</reference>
<dbReference type="AlphaFoldDB" id="A0A453SEP7"/>
<dbReference type="Gramene" id="AET7Gv20928100.9">
    <property type="protein sequence ID" value="AET7Gv20928100.9"/>
    <property type="gene ID" value="AET7Gv20928100"/>
</dbReference>
<evidence type="ECO:0000256" key="6">
    <source>
        <dbReference type="ARBA" id="ARBA00023002"/>
    </source>
</evidence>
<evidence type="ECO:0000256" key="4">
    <source>
        <dbReference type="ARBA" id="ARBA00022630"/>
    </source>
</evidence>
<reference evidence="9" key="5">
    <citation type="journal article" date="2021" name="G3 (Bethesda)">
        <title>Aegilops tauschii genome assembly Aet v5.0 features greater sequence contiguity and improved annotation.</title>
        <authorList>
            <person name="Wang L."/>
            <person name="Zhu T."/>
            <person name="Rodriguez J.C."/>
            <person name="Deal K.R."/>
            <person name="Dubcovsky J."/>
            <person name="McGuire P.E."/>
            <person name="Lux T."/>
            <person name="Spannagl M."/>
            <person name="Mayer K.F.X."/>
            <person name="Baldrich P."/>
            <person name="Meyers B.C."/>
            <person name="Huo N."/>
            <person name="Gu Y.Q."/>
            <person name="Zhou H."/>
            <person name="Devos K.M."/>
            <person name="Bennetzen J.L."/>
            <person name="Unver T."/>
            <person name="Budak H."/>
            <person name="Gulick P.J."/>
            <person name="Galiba G."/>
            <person name="Kalapos B."/>
            <person name="Nelson D.R."/>
            <person name="Li P."/>
            <person name="You F.M."/>
            <person name="Luo M.C."/>
            <person name="Dvorak J."/>
        </authorList>
    </citation>
    <scope>NUCLEOTIDE SEQUENCE [LARGE SCALE GENOMIC DNA]</scope>
    <source>
        <strain evidence="9">cv. AL8/78</strain>
    </source>
</reference>
<evidence type="ECO:0000256" key="5">
    <source>
        <dbReference type="ARBA" id="ARBA00022827"/>
    </source>
</evidence>
<dbReference type="PANTHER" id="PTHR10742">
    <property type="entry name" value="FLAVIN MONOAMINE OXIDASE"/>
    <property type="match status" value="1"/>
</dbReference>
<dbReference type="FunFam" id="3.90.660.10:FF:000012">
    <property type="entry name" value="Polyamine oxidase 1"/>
    <property type="match status" value="1"/>
</dbReference>
<feature type="compositionally biased region" description="Basic and acidic residues" evidence="7">
    <location>
        <begin position="40"/>
        <end position="54"/>
    </location>
</feature>
<dbReference type="GO" id="GO:1903602">
    <property type="term" value="P:thermospermine catabolic process"/>
    <property type="evidence" value="ECO:0007669"/>
    <property type="project" value="UniProtKB-ARBA"/>
</dbReference>
<accession>A0A453SEP7</accession>
<dbReference type="InterPro" id="IPR036188">
    <property type="entry name" value="FAD/NAD-bd_sf"/>
</dbReference>
<keyword evidence="4" id="KW-0285">Flavoprotein</keyword>
<dbReference type="GO" id="GO:0052901">
    <property type="term" value="F:spermine oxidase activity"/>
    <property type="evidence" value="ECO:0007669"/>
    <property type="project" value="UniProtKB-ARBA"/>
</dbReference>
<dbReference type="Gene3D" id="3.90.660.10">
    <property type="match status" value="2"/>
</dbReference>
<proteinExistence type="inferred from homology"/>
<keyword evidence="6" id="KW-0560">Oxidoreductase</keyword>
<dbReference type="GO" id="GO:0048046">
    <property type="term" value="C:apoplast"/>
    <property type="evidence" value="ECO:0007669"/>
    <property type="project" value="UniProtKB-ARBA"/>
</dbReference>
<evidence type="ECO:0000313" key="10">
    <source>
        <dbReference type="Proteomes" id="UP000015105"/>
    </source>
</evidence>
<dbReference type="SUPFAM" id="SSF54373">
    <property type="entry name" value="FAD-linked reductases, C-terminal domain"/>
    <property type="match status" value="1"/>
</dbReference>
<comment type="similarity">
    <text evidence="3">Belongs to the flavin monoamine oxidase family.</text>
</comment>
<reference evidence="10" key="1">
    <citation type="journal article" date="2014" name="Science">
        <title>Ancient hybridizations among the ancestral genomes of bread wheat.</title>
        <authorList>
            <consortium name="International Wheat Genome Sequencing Consortium,"/>
            <person name="Marcussen T."/>
            <person name="Sandve S.R."/>
            <person name="Heier L."/>
            <person name="Spannagl M."/>
            <person name="Pfeifer M."/>
            <person name="Jakobsen K.S."/>
            <person name="Wulff B.B."/>
            <person name="Steuernagel B."/>
            <person name="Mayer K.F."/>
            <person name="Olsen O.A."/>
        </authorList>
    </citation>
    <scope>NUCLEOTIDE SEQUENCE [LARGE SCALE GENOMIC DNA]</scope>
    <source>
        <strain evidence="10">cv. AL8/78</strain>
    </source>
</reference>
<keyword evidence="5" id="KW-0274">FAD</keyword>
<dbReference type="SUPFAM" id="SSF51905">
    <property type="entry name" value="FAD/NAD(P)-binding domain"/>
    <property type="match status" value="1"/>
</dbReference>
<protein>
    <recommendedName>
        <fullName evidence="8">Amine oxidase domain-containing protein</fullName>
    </recommendedName>
</protein>
<dbReference type="Pfam" id="PF01593">
    <property type="entry name" value="Amino_oxidase"/>
    <property type="match status" value="1"/>
</dbReference>
<name>A0A453SEP7_AEGTS</name>
<feature type="region of interest" description="Disordered" evidence="7">
    <location>
        <begin position="19"/>
        <end position="106"/>
    </location>
</feature>
<evidence type="ECO:0000259" key="8">
    <source>
        <dbReference type="Pfam" id="PF01593"/>
    </source>
</evidence>
<feature type="compositionally biased region" description="Basic residues" evidence="7">
    <location>
        <begin position="22"/>
        <end position="39"/>
    </location>
</feature>
<comment type="pathway">
    <text evidence="2">Amine and polyamine degradation; spermine degradation.</text>
</comment>
<evidence type="ECO:0000256" key="1">
    <source>
        <dbReference type="ARBA" id="ARBA00001974"/>
    </source>
</evidence>
<evidence type="ECO:0000256" key="2">
    <source>
        <dbReference type="ARBA" id="ARBA00004723"/>
    </source>
</evidence>
<dbReference type="InterPro" id="IPR002937">
    <property type="entry name" value="Amino_oxidase"/>
</dbReference>
<evidence type="ECO:0000256" key="3">
    <source>
        <dbReference type="ARBA" id="ARBA00005995"/>
    </source>
</evidence>
<feature type="domain" description="Amine oxidase" evidence="8">
    <location>
        <begin position="101"/>
        <end position="471"/>
    </location>
</feature>
<dbReference type="GO" id="GO:0046208">
    <property type="term" value="P:spermine catabolic process"/>
    <property type="evidence" value="ECO:0007669"/>
    <property type="project" value="UniProtKB-ARBA"/>
</dbReference>
<dbReference type="Gene3D" id="3.50.50.60">
    <property type="entry name" value="FAD/NAD(P)-binding domain"/>
    <property type="match status" value="1"/>
</dbReference>